<dbReference type="EMBL" id="JAAAID010000274">
    <property type="protein sequence ID" value="KAG0019602.1"/>
    <property type="molecule type" value="Genomic_DNA"/>
</dbReference>
<dbReference type="Pfam" id="PF00248">
    <property type="entry name" value="Aldo_ket_red"/>
    <property type="match status" value="1"/>
</dbReference>
<evidence type="ECO:0000313" key="4">
    <source>
        <dbReference type="Proteomes" id="UP000703661"/>
    </source>
</evidence>
<proteinExistence type="predicted"/>
<reference evidence="3" key="1">
    <citation type="journal article" date="2020" name="Fungal Divers.">
        <title>Resolving the Mortierellaceae phylogeny through synthesis of multi-gene phylogenetics and phylogenomics.</title>
        <authorList>
            <person name="Vandepol N."/>
            <person name="Liber J."/>
            <person name="Desiro A."/>
            <person name="Na H."/>
            <person name="Kennedy M."/>
            <person name="Barry K."/>
            <person name="Grigoriev I.V."/>
            <person name="Miller A.N."/>
            <person name="O'Donnell K."/>
            <person name="Stajich J.E."/>
            <person name="Bonito G."/>
        </authorList>
    </citation>
    <scope>NUCLEOTIDE SEQUENCE</scope>
    <source>
        <strain evidence="3">NRRL 2769</strain>
    </source>
</reference>
<evidence type="ECO:0000259" key="2">
    <source>
        <dbReference type="Pfam" id="PF00248"/>
    </source>
</evidence>
<accession>A0A9P6MZF8</accession>
<dbReference type="InterPro" id="IPR050523">
    <property type="entry name" value="AKR_Detox_Biosynth"/>
</dbReference>
<dbReference type="SUPFAM" id="SSF51430">
    <property type="entry name" value="NAD(P)-linked oxidoreductase"/>
    <property type="match status" value="1"/>
</dbReference>
<comment type="caution">
    <text evidence="3">The sequence shown here is derived from an EMBL/GenBank/DDBJ whole genome shotgun (WGS) entry which is preliminary data.</text>
</comment>
<evidence type="ECO:0000313" key="3">
    <source>
        <dbReference type="EMBL" id="KAG0019602.1"/>
    </source>
</evidence>
<dbReference type="CDD" id="cd19075">
    <property type="entry name" value="AKR_AKR7A1-5"/>
    <property type="match status" value="1"/>
</dbReference>
<keyword evidence="4" id="KW-1185">Reference proteome</keyword>
<protein>
    <recommendedName>
        <fullName evidence="2">NADP-dependent oxidoreductase domain-containing protein</fullName>
    </recommendedName>
</protein>
<sequence>MTLNTTTTTPRVILGTMTFGLEGTNPNNTIARVFGPEKVGPFLDSFRSHGHTEIDTARSYCWGDTEKLTHVSLYAKVLGQLTIGNFSISTKVWPAIPNAHGAENLSRVLRESLVDLNVPKVDIFYLHAPDYTTPFEVTAKAIDGLYREGLFERFGLSNYASWEVALIYKICEQNGYVLPTVYQGMYNPLARSVVPELLPCLKKLNISFYAYNPIGGGLLTGKYKFEDQIIEGGRYDPKTAFGQYFRERYWNKLNLEGVQILEKAAKANNLTLVEATLRWMKHHSGLEAKDGVIIGASSLVHLNENLKDLEKGPLPQEMLEAFDQAWEHVMAASKHYTRAA</sequence>
<dbReference type="PANTHER" id="PTHR43364">
    <property type="entry name" value="NADH-SPECIFIC METHYLGLYOXAL REDUCTASE-RELATED"/>
    <property type="match status" value="1"/>
</dbReference>
<dbReference type="GO" id="GO:0016491">
    <property type="term" value="F:oxidoreductase activity"/>
    <property type="evidence" value="ECO:0007669"/>
    <property type="project" value="UniProtKB-KW"/>
</dbReference>
<dbReference type="InterPro" id="IPR036812">
    <property type="entry name" value="NAD(P)_OxRdtase_dom_sf"/>
</dbReference>
<name>A0A9P6MZF8_9FUNG</name>
<evidence type="ECO:0000256" key="1">
    <source>
        <dbReference type="ARBA" id="ARBA00023002"/>
    </source>
</evidence>
<dbReference type="InterPro" id="IPR023210">
    <property type="entry name" value="NADP_OxRdtase_dom"/>
</dbReference>
<dbReference type="AlphaFoldDB" id="A0A9P6MZF8"/>
<dbReference type="Proteomes" id="UP000703661">
    <property type="component" value="Unassembled WGS sequence"/>
</dbReference>
<gene>
    <name evidence="3" type="ORF">BGZ80_005565</name>
</gene>
<dbReference type="PANTHER" id="PTHR43364:SF4">
    <property type="entry name" value="NAD(P)-LINKED OXIDOREDUCTASE SUPERFAMILY PROTEIN"/>
    <property type="match status" value="1"/>
</dbReference>
<feature type="domain" description="NADP-dependent oxidoreductase" evidence="2">
    <location>
        <begin position="12"/>
        <end position="327"/>
    </location>
</feature>
<keyword evidence="1" id="KW-0560">Oxidoreductase</keyword>
<organism evidence="3 4">
    <name type="scientific">Entomortierella chlamydospora</name>
    <dbReference type="NCBI Taxonomy" id="101097"/>
    <lineage>
        <taxon>Eukaryota</taxon>
        <taxon>Fungi</taxon>
        <taxon>Fungi incertae sedis</taxon>
        <taxon>Mucoromycota</taxon>
        <taxon>Mortierellomycotina</taxon>
        <taxon>Mortierellomycetes</taxon>
        <taxon>Mortierellales</taxon>
        <taxon>Mortierellaceae</taxon>
        <taxon>Entomortierella</taxon>
    </lineage>
</organism>
<dbReference type="Gene3D" id="3.20.20.100">
    <property type="entry name" value="NADP-dependent oxidoreductase domain"/>
    <property type="match status" value="1"/>
</dbReference>